<gene>
    <name evidence="1" type="ORF">S06H3_12298</name>
</gene>
<feature type="non-terminal residue" evidence="1">
    <location>
        <position position="52"/>
    </location>
</feature>
<protein>
    <submittedName>
        <fullName evidence="1">Uncharacterized protein</fullName>
    </submittedName>
</protein>
<proteinExistence type="predicted"/>
<organism evidence="1">
    <name type="scientific">marine sediment metagenome</name>
    <dbReference type="NCBI Taxonomy" id="412755"/>
    <lineage>
        <taxon>unclassified sequences</taxon>
        <taxon>metagenomes</taxon>
        <taxon>ecological metagenomes</taxon>
    </lineage>
</organism>
<comment type="caution">
    <text evidence="1">The sequence shown here is derived from an EMBL/GenBank/DDBJ whole genome shotgun (WGS) entry which is preliminary data.</text>
</comment>
<evidence type="ECO:0000313" key="1">
    <source>
        <dbReference type="EMBL" id="GAI06845.1"/>
    </source>
</evidence>
<reference evidence="1" key="1">
    <citation type="journal article" date="2014" name="Front. Microbiol.">
        <title>High frequency of phylogenetically diverse reductive dehalogenase-homologous genes in deep subseafloor sedimentary metagenomes.</title>
        <authorList>
            <person name="Kawai M."/>
            <person name="Futagami T."/>
            <person name="Toyoda A."/>
            <person name="Takaki Y."/>
            <person name="Nishi S."/>
            <person name="Hori S."/>
            <person name="Arai W."/>
            <person name="Tsubouchi T."/>
            <person name="Morono Y."/>
            <person name="Uchiyama I."/>
            <person name="Ito T."/>
            <person name="Fujiyama A."/>
            <person name="Inagaki F."/>
            <person name="Takami H."/>
        </authorList>
    </citation>
    <scope>NUCLEOTIDE SEQUENCE</scope>
    <source>
        <strain evidence="1">Expedition CK06-06</strain>
    </source>
</reference>
<name>X1LWM9_9ZZZZ</name>
<accession>X1LWM9</accession>
<dbReference type="AlphaFoldDB" id="X1LWM9"/>
<dbReference type="EMBL" id="BARV01006025">
    <property type="protein sequence ID" value="GAI06845.1"/>
    <property type="molecule type" value="Genomic_DNA"/>
</dbReference>
<sequence>MTVIDWGKQEAEVEISETDWTEVAHRTYATERNNEEYFAIVSCEYACQKINT</sequence>